<sequence>MGTMGAIEYVGNPGGRVVVVVVVVDVVVDVVVVVVVVVGAIVLDGGIVDVIVSSAALEALEHAIMSMLIPVIMSGDTEDRPTFCIFRPKMVCFTSSTLEE</sequence>
<keyword evidence="1" id="KW-1133">Transmembrane helix</keyword>
<feature type="transmembrane region" description="Helical" evidence="1">
    <location>
        <begin position="17"/>
        <end position="43"/>
    </location>
</feature>
<keyword evidence="1" id="KW-0472">Membrane</keyword>
<accession>A0A094S5D0</accession>
<protein>
    <submittedName>
        <fullName evidence="2">Uncharacterized protein</fullName>
    </submittedName>
</protein>
<reference evidence="2" key="1">
    <citation type="submission" date="2014-06" db="EMBL/GenBank/DDBJ databases">
        <title>Key roles for freshwater Actinobacteria revealed by deep metagenomic sequencing.</title>
        <authorList>
            <person name="Ghai R."/>
            <person name="Mizuno C.M."/>
            <person name="Picazo A."/>
            <person name="Camacho A."/>
            <person name="Rodriguez-Valera F."/>
        </authorList>
    </citation>
    <scope>NUCLEOTIDE SEQUENCE</scope>
</reference>
<keyword evidence="1" id="KW-0812">Transmembrane</keyword>
<evidence type="ECO:0000256" key="1">
    <source>
        <dbReference type="SAM" id="Phobius"/>
    </source>
</evidence>
<proteinExistence type="predicted"/>
<comment type="caution">
    <text evidence="2">The sequence shown here is derived from an EMBL/GenBank/DDBJ whole genome shotgun (WGS) entry which is preliminary data.</text>
</comment>
<dbReference type="AlphaFoldDB" id="A0A094S5D0"/>
<evidence type="ECO:0000313" key="2">
    <source>
        <dbReference type="EMBL" id="KGA13038.1"/>
    </source>
</evidence>
<organism evidence="2">
    <name type="scientific">freshwater metagenome</name>
    <dbReference type="NCBI Taxonomy" id="449393"/>
    <lineage>
        <taxon>unclassified sequences</taxon>
        <taxon>metagenomes</taxon>
        <taxon>ecological metagenomes</taxon>
    </lineage>
</organism>
<dbReference type="EMBL" id="JNSL01000203">
    <property type="protein sequence ID" value="KGA13038.1"/>
    <property type="molecule type" value="Genomic_DNA"/>
</dbReference>
<gene>
    <name evidence="2" type="ORF">GM51_20825</name>
</gene>
<name>A0A094S5D0_9ZZZZ</name>